<dbReference type="AlphaFoldDB" id="A0A6I4J3S2"/>
<evidence type="ECO:0000256" key="3">
    <source>
        <dbReference type="ARBA" id="ARBA00022475"/>
    </source>
</evidence>
<keyword evidence="10" id="KW-1185">Reference proteome</keyword>
<dbReference type="PANTHER" id="PTHR34582">
    <property type="entry name" value="UPF0702 TRANSMEMBRANE PROTEIN YCAP"/>
    <property type="match status" value="1"/>
</dbReference>
<keyword evidence="4 7" id="KW-0812">Transmembrane</keyword>
<keyword evidence="5 7" id="KW-1133">Transmembrane helix</keyword>
<sequence>MALLPVDWHETFGLETPLLELLVRGTALYFGVLALVRIMPRRTGGELATMDLIFVLLIAEAAAHALGDYSSVADALVMIITLMAWNWCVNAMSYRFPAIERLASAPPIEVIREGKLLRRSMRREYLTEAELMSHLRKEGLEGLAKVKSACIESDGRISVIQATK</sequence>
<dbReference type="EMBL" id="WQMS01000016">
    <property type="protein sequence ID" value="MVO79300.1"/>
    <property type="molecule type" value="Genomic_DNA"/>
</dbReference>
<dbReference type="RefSeq" id="WP_157028201.1">
    <property type="nucleotide sequence ID" value="NZ_WQMS01000016.1"/>
</dbReference>
<evidence type="ECO:0000256" key="4">
    <source>
        <dbReference type="ARBA" id="ARBA00022692"/>
    </source>
</evidence>
<accession>A0A6I4J3S2</accession>
<dbReference type="InterPro" id="IPR007353">
    <property type="entry name" value="DUF421"/>
</dbReference>
<dbReference type="Gene3D" id="3.30.240.20">
    <property type="entry name" value="bsu07140 like domains"/>
    <property type="match status" value="1"/>
</dbReference>
<protein>
    <submittedName>
        <fullName evidence="9">DUF421 domain-containing protein</fullName>
    </submittedName>
</protein>
<dbReference type="GO" id="GO:0005886">
    <property type="term" value="C:plasma membrane"/>
    <property type="evidence" value="ECO:0007669"/>
    <property type="project" value="UniProtKB-SubCell"/>
</dbReference>
<proteinExistence type="inferred from homology"/>
<name>A0A6I4J3S2_9SPHN</name>
<dbReference type="PANTHER" id="PTHR34582:SF6">
    <property type="entry name" value="UPF0702 TRANSMEMBRANE PROTEIN YCAP"/>
    <property type="match status" value="1"/>
</dbReference>
<feature type="transmembrane region" description="Helical" evidence="7">
    <location>
        <begin position="72"/>
        <end position="92"/>
    </location>
</feature>
<comment type="subcellular location">
    <subcellularLocation>
        <location evidence="1">Cell membrane</location>
        <topology evidence="1">Multi-pass membrane protein</topology>
    </subcellularLocation>
</comment>
<evidence type="ECO:0000259" key="8">
    <source>
        <dbReference type="Pfam" id="PF04239"/>
    </source>
</evidence>
<dbReference type="Pfam" id="PF04239">
    <property type="entry name" value="DUF421"/>
    <property type="match status" value="1"/>
</dbReference>
<feature type="transmembrane region" description="Helical" evidence="7">
    <location>
        <begin position="21"/>
        <end position="40"/>
    </location>
</feature>
<dbReference type="InterPro" id="IPR023090">
    <property type="entry name" value="UPF0702_alpha/beta_dom_sf"/>
</dbReference>
<evidence type="ECO:0000256" key="2">
    <source>
        <dbReference type="ARBA" id="ARBA00006448"/>
    </source>
</evidence>
<evidence type="ECO:0000256" key="1">
    <source>
        <dbReference type="ARBA" id="ARBA00004651"/>
    </source>
</evidence>
<evidence type="ECO:0000256" key="6">
    <source>
        <dbReference type="ARBA" id="ARBA00023136"/>
    </source>
</evidence>
<feature type="domain" description="YetF C-terminal" evidence="8">
    <location>
        <begin position="96"/>
        <end position="163"/>
    </location>
</feature>
<feature type="transmembrane region" description="Helical" evidence="7">
    <location>
        <begin position="47"/>
        <end position="66"/>
    </location>
</feature>
<gene>
    <name evidence="9" type="ORF">GON01_15310</name>
</gene>
<keyword evidence="6 7" id="KW-0472">Membrane</keyword>
<reference evidence="9 10" key="1">
    <citation type="submission" date="2019-12" db="EMBL/GenBank/DDBJ databases">
        <authorList>
            <person name="Huq M.A."/>
        </authorList>
    </citation>
    <scope>NUCLEOTIDE SEQUENCE [LARGE SCALE GENOMIC DNA]</scope>
    <source>
        <strain evidence="9 10">MAH-20</strain>
    </source>
</reference>
<comment type="similarity">
    <text evidence="2">Belongs to the UPF0702 family.</text>
</comment>
<dbReference type="Proteomes" id="UP000441389">
    <property type="component" value="Unassembled WGS sequence"/>
</dbReference>
<organism evidence="9 10">
    <name type="scientific">Sphingomonas horti</name>
    <dbReference type="NCBI Taxonomy" id="2682842"/>
    <lineage>
        <taxon>Bacteria</taxon>
        <taxon>Pseudomonadati</taxon>
        <taxon>Pseudomonadota</taxon>
        <taxon>Alphaproteobacteria</taxon>
        <taxon>Sphingomonadales</taxon>
        <taxon>Sphingomonadaceae</taxon>
        <taxon>Sphingomonas</taxon>
    </lineage>
</organism>
<evidence type="ECO:0000313" key="10">
    <source>
        <dbReference type="Proteomes" id="UP000441389"/>
    </source>
</evidence>
<keyword evidence="3" id="KW-1003">Cell membrane</keyword>
<evidence type="ECO:0000256" key="5">
    <source>
        <dbReference type="ARBA" id="ARBA00022989"/>
    </source>
</evidence>
<evidence type="ECO:0000313" key="9">
    <source>
        <dbReference type="EMBL" id="MVO79300.1"/>
    </source>
</evidence>
<comment type="caution">
    <text evidence="9">The sequence shown here is derived from an EMBL/GenBank/DDBJ whole genome shotgun (WGS) entry which is preliminary data.</text>
</comment>
<evidence type="ECO:0000256" key="7">
    <source>
        <dbReference type="SAM" id="Phobius"/>
    </source>
</evidence>